<proteinExistence type="predicted"/>
<protein>
    <submittedName>
        <fullName evidence="1">Uncharacterized protein</fullName>
    </submittedName>
</protein>
<evidence type="ECO:0000313" key="1">
    <source>
        <dbReference type="EMBL" id="RCV06549.1"/>
    </source>
</evidence>
<sequence length="213" mass="23253">MEPATGKAGPPYLSPRRCRRAWPVSDALADAEPWPRRSIGPAGRGPAATHARLAVPRCPDCALAEARPYSPNDIVPESKREEQVVSHTMTQRRPNPSPALKLPMCPRPPARRAAAPCPAQQHPRVRSSHALPPPERVVAVPLEAPSGEGDGRREKEMIEARSRFVDPAFFERPASPLLPQLRPSPGVVPLQGLLQRDLSLQRGSAWILNLAFS</sequence>
<gene>
    <name evidence="1" type="ORF">SETIT_1G171500v2</name>
</gene>
<dbReference type="AlphaFoldDB" id="A0A368PLL6"/>
<organism evidence="1">
    <name type="scientific">Setaria italica</name>
    <name type="common">Foxtail millet</name>
    <name type="synonym">Panicum italicum</name>
    <dbReference type="NCBI Taxonomy" id="4555"/>
    <lineage>
        <taxon>Eukaryota</taxon>
        <taxon>Viridiplantae</taxon>
        <taxon>Streptophyta</taxon>
        <taxon>Embryophyta</taxon>
        <taxon>Tracheophyta</taxon>
        <taxon>Spermatophyta</taxon>
        <taxon>Magnoliopsida</taxon>
        <taxon>Liliopsida</taxon>
        <taxon>Poales</taxon>
        <taxon>Poaceae</taxon>
        <taxon>PACMAD clade</taxon>
        <taxon>Panicoideae</taxon>
        <taxon>Panicodae</taxon>
        <taxon>Paniceae</taxon>
        <taxon>Cenchrinae</taxon>
        <taxon>Setaria</taxon>
    </lineage>
</organism>
<accession>A0A368PLL6</accession>
<reference evidence="1" key="2">
    <citation type="submission" date="2015-07" db="EMBL/GenBank/DDBJ databases">
        <authorList>
            <person name="Noorani M."/>
        </authorList>
    </citation>
    <scope>NUCLEOTIDE SEQUENCE</scope>
    <source>
        <strain evidence="1">Yugu1</strain>
    </source>
</reference>
<name>A0A368PLL6_SETIT</name>
<reference evidence="1" key="1">
    <citation type="journal article" date="2012" name="Nat. Biotechnol.">
        <title>Reference genome sequence of the model plant Setaria.</title>
        <authorList>
            <person name="Bennetzen J.L."/>
            <person name="Schmutz J."/>
            <person name="Wang H."/>
            <person name="Percifield R."/>
            <person name="Hawkins J."/>
            <person name="Pontaroli A.C."/>
            <person name="Estep M."/>
            <person name="Feng L."/>
            <person name="Vaughn J.N."/>
            <person name="Grimwood J."/>
            <person name="Jenkins J."/>
            <person name="Barry K."/>
            <person name="Lindquist E."/>
            <person name="Hellsten U."/>
            <person name="Deshpande S."/>
            <person name="Wang X."/>
            <person name="Wu X."/>
            <person name="Mitros T."/>
            <person name="Triplett J."/>
            <person name="Yang X."/>
            <person name="Ye C.Y."/>
            <person name="Mauro-Herrera M."/>
            <person name="Wang L."/>
            <person name="Li P."/>
            <person name="Sharma M."/>
            <person name="Sharma R."/>
            <person name="Ronald P.C."/>
            <person name="Panaud O."/>
            <person name="Kellogg E.A."/>
            <person name="Brutnell T.P."/>
            <person name="Doust A.N."/>
            <person name="Tuskan G.A."/>
            <person name="Rokhsar D."/>
            <person name="Devos K.M."/>
        </authorList>
    </citation>
    <scope>NUCLEOTIDE SEQUENCE [LARGE SCALE GENOMIC DNA]</scope>
    <source>
        <strain evidence="1">Yugu1</strain>
    </source>
</reference>
<dbReference type="EMBL" id="CM003528">
    <property type="protein sequence ID" value="RCV06549.1"/>
    <property type="molecule type" value="Genomic_DNA"/>
</dbReference>